<dbReference type="OrthoDB" id="9788020at2"/>
<dbReference type="GO" id="GO:0005886">
    <property type="term" value="C:plasma membrane"/>
    <property type="evidence" value="ECO:0007669"/>
    <property type="project" value="UniProtKB-SubCell"/>
</dbReference>
<sequence>MNLNATLFAQLVVFFILAWFTMQFVWPPIVKALDERAKKIADGLAAAERGKQDLELATKRSTDALREGKEKAAELIANAEKRGAQLIEEAKLSAKTEADRIVAGAKAEIEQEAVRAKEQLREQVSALVVKGAEQILRREINAQAHSDILATIKQDL</sequence>
<organism evidence="19 20">
    <name type="scientific">Azonexus hydrophilus</name>
    <dbReference type="NCBI Taxonomy" id="418702"/>
    <lineage>
        <taxon>Bacteria</taxon>
        <taxon>Pseudomonadati</taxon>
        <taxon>Pseudomonadota</taxon>
        <taxon>Betaproteobacteria</taxon>
        <taxon>Rhodocyclales</taxon>
        <taxon>Azonexaceae</taxon>
        <taxon>Azonexus</taxon>
    </lineage>
</organism>
<evidence type="ECO:0000256" key="10">
    <source>
        <dbReference type="ARBA" id="ARBA00023136"/>
    </source>
</evidence>
<evidence type="ECO:0000256" key="15">
    <source>
        <dbReference type="ARBA" id="ARBA00037847"/>
    </source>
</evidence>
<evidence type="ECO:0000256" key="16">
    <source>
        <dbReference type="HAMAP-Rule" id="MF_01398"/>
    </source>
</evidence>
<evidence type="ECO:0000256" key="12">
    <source>
        <dbReference type="ARBA" id="ARBA00025198"/>
    </source>
</evidence>
<evidence type="ECO:0000256" key="13">
    <source>
        <dbReference type="ARBA" id="ARBA00025614"/>
    </source>
</evidence>
<dbReference type="PANTHER" id="PTHR33445">
    <property type="entry name" value="ATP SYNTHASE SUBUNIT B', CHLOROPLASTIC"/>
    <property type="match status" value="1"/>
</dbReference>
<dbReference type="GO" id="GO:0045259">
    <property type="term" value="C:proton-transporting ATP synthase complex"/>
    <property type="evidence" value="ECO:0007669"/>
    <property type="project" value="UniProtKB-KW"/>
</dbReference>
<dbReference type="InterPro" id="IPR050059">
    <property type="entry name" value="ATP_synthase_B_chain"/>
</dbReference>
<reference evidence="19 20" key="1">
    <citation type="submission" date="2016-10" db="EMBL/GenBank/DDBJ databases">
        <title>Alkaliphiles isolated from bioreactors.</title>
        <authorList>
            <person name="Salah Z."/>
            <person name="Rout S.P."/>
            <person name="Humphreys P.N."/>
        </authorList>
    </citation>
    <scope>NUCLEOTIDE SEQUENCE [LARGE SCALE GENOMIC DNA]</scope>
    <source>
        <strain evidence="19 20">ZS02</strain>
    </source>
</reference>
<dbReference type="GO" id="GO:0012505">
    <property type="term" value="C:endomembrane system"/>
    <property type="evidence" value="ECO:0007669"/>
    <property type="project" value="UniProtKB-SubCell"/>
</dbReference>
<keyword evidence="4" id="KW-0997">Cell inner membrane</keyword>
<dbReference type="AlphaFoldDB" id="A0A1R1HZ23"/>
<evidence type="ECO:0000256" key="14">
    <source>
        <dbReference type="ARBA" id="ARBA00026054"/>
    </source>
</evidence>
<evidence type="ECO:0000256" key="7">
    <source>
        <dbReference type="ARBA" id="ARBA00022781"/>
    </source>
</evidence>
<evidence type="ECO:0000256" key="4">
    <source>
        <dbReference type="ARBA" id="ARBA00022519"/>
    </source>
</evidence>
<evidence type="ECO:0000256" key="1">
    <source>
        <dbReference type="ARBA" id="ARBA00005513"/>
    </source>
</evidence>
<comment type="function">
    <text evidence="12 16">F(1)F(0) ATP synthase produces ATP from ADP in the presence of a proton or sodium gradient. F-type ATPases consist of two structural domains, F(1) containing the extramembraneous catalytic core and F(0) containing the membrane proton channel, linked together by a central stalk and a peripheral stalk. During catalysis, ATP synthesis in the catalytic domain of F(1) is coupled via a rotary mechanism of the central stalk subunits to proton translocation.</text>
</comment>
<dbReference type="Proteomes" id="UP000187526">
    <property type="component" value="Unassembled WGS sequence"/>
</dbReference>
<dbReference type="HAMAP" id="MF_01398">
    <property type="entry name" value="ATP_synth_b_bprime"/>
    <property type="match status" value="1"/>
</dbReference>
<dbReference type="SUPFAM" id="SSF81573">
    <property type="entry name" value="F1F0 ATP synthase subunit B, membrane domain"/>
    <property type="match status" value="1"/>
</dbReference>
<keyword evidence="8 16" id="KW-1133">Transmembrane helix</keyword>
<protein>
    <recommendedName>
        <fullName evidence="16">ATP synthase subunit b</fullName>
    </recommendedName>
    <alternativeName>
        <fullName evidence="16">ATP synthase F(0) sector subunit b</fullName>
    </alternativeName>
    <alternativeName>
        <fullName evidence="16">ATPase subunit I</fullName>
    </alternativeName>
    <alternativeName>
        <fullName evidence="16">F-type ATPase subunit b</fullName>
        <shortName evidence="16">F-ATPase subunit b</shortName>
    </alternativeName>
</protein>
<dbReference type="InterPro" id="IPR002146">
    <property type="entry name" value="ATP_synth_b/b'su_bac/chlpt"/>
</dbReference>
<evidence type="ECO:0000256" key="3">
    <source>
        <dbReference type="ARBA" id="ARBA00022475"/>
    </source>
</evidence>
<dbReference type="NCBIfam" id="TIGR01144">
    <property type="entry name" value="ATP_synt_b"/>
    <property type="match status" value="1"/>
</dbReference>
<keyword evidence="18" id="KW-0175">Coiled coil</keyword>
<dbReference type="GO" id="GO:0046933">
    <property type="term" value="F:proton-transporting ATP synthase activity, rotational mechanism"/>
    <property type="evidence" value="ECO:0007669"/>
    <property type="project" value="UniProtKB-UniRule"/>
</dbReference>
<dbReference type="NCBIfam" id="NF004411">
    <property type="entry name" value="PRK05759.1-2"/>
    <property type="match status" value="1"/>
</dbReference>
<dbReference type="Gene3D" id="1.20.5.620">
    <property type="entry name" value="F1F0 ATP synthase subunit B, membrane domain"/>
    <property type="match status" value="1"/>
</dbReference>
<keyword evidence="6 16" id="KW-0812">Transmembrane</keyword>
<keyword evidence="11 16" id="KW-0066">ATP synthesis</keyword>
<evidence type="ECO:0000256" key="11">
    <source>
        <dbReference type="ARBA" id="ARBA00023310"/>
    </source>
</evidence>
<comment type="subcellular location">
    <subcellularLocation>
        <location evidence="16">Cell membrane</location>
        <topology evidence="16">Single-pass membrane protein</topology>
    </subcellularLocation>
    <subcellularLocation>
        <location evidence="15">Endomembrane system</location>
        <topology evidence="15">Single-pass membrane protein</topology>
    </subcellularLocation>
</comment>
<dbReference type="CDD" id="cd06503">
    <property type="entry name" value="ATP-synt_Fo_b"/>
    <property type="match status" value="1"/>
</dbReference>
<keyword evidence="9 16" id="KW-0406">Ion transport</keyword>
<evidence type="ECO:0000256" key="2">
    <source>
        <dbReference type="ARBA" id="ARBA00022448"/>
    </source>
</evidence>
<proteinExistence type="inferred from homology"/>
<dbReference type="GO" id="GO:0046961">
    <property type="term" value="F:proton-transporting ATPase activity, rotational mechanism"/>
    <property type="evidence" value="ECO:0007669"/>
    <property type="project" value="TreeGrafter"/>
</dbReference>
<keyword evidence="3 16" id="KW-1003">Cell membrane</keyword>
<dbReference type="EMBL" id="MTHD01000008">
    <property type="protein sequence ID" value="OMG51711.1"/>
    <property type="molecule type" value="Genomic_DNA"/>
</dbReference>
<comment type="similarity">
    <text evidence="1 16 17">Belongs to the ATPase B chain family.</text>
</comment>
<accession>A0A1R1HZ23</accession>
<dbReference type="PANTHER" id="PTHR33445:SF1">
    <property type="entry name" value="ATP SYNTHASE SUBUNIT B"/>
    <property type="match status" value="1"/>
</dbReference>
<dbReference type="Pfam" id="PF00430">
    <property type="entry name" value="ATP-synt_B"/>
    <property type="match status" value="1"/>
</dbReference>
<evidence type="ECO:0000256" key="17">
    <source>
        <dbReference type="RuleBase" id="RU003848"/>
    </source>
</evidence>
<evidence type="ECO:0000256" key="5">
    <source>
        <dbReference type="ARBA" id="ARBA00022547"/>
    </source>
</evidence>
<evidence type="ECO:0000256" key="6">
    <source>
        <dbReference type="ARBA" id="ARBA00022692"/>
    </source>
</evidence>
<gene>
    <name evidence="16" type="primary">atpF</name>
    <name evidence="19" type="ORF">BJN45_17035</name>
</gene>
<evidence type="ECO:0000313" key="20">
    <source>
        <dbReference type="Proteomes" id="UP000187526"/>
    </source>
</evidence>
<dbReference type="STRING" id="418702.BJN45_17035"/>
<evidence type="ECO:0000256" key="18">
    <source>
        <dbReference type="SAM" id="Coils"/>
    </source>
</evidence>
<dbReference type="InterPro" id="IPR005864">
    <property type="entry name" value="ATP_synth_F0_bsu_bac"/>
</dbReference>
<comment type="function">
    <text evidence="13">Component of the F(0) channel, it forms part of the peripheral stalk, linking F(1) to F(0). The b'-subunit is a diverged and duplicated form of b found in plants and photosynthetic bacteria.</text>
</comment>
<comment type="subunit">
    <text evidence="16">F-type ATPases have 2 components, F(1) - the catalytic core - and F(0) - the membrane proton channel. F(1) has five subunits: alpha(3), beta(3), gamma(1), delta(1), epsilon(1). F(0) has three main subunits: a(1), b(2) and c(10-14). The alpha and beta chains form an alternating ring which encloses part of the gamma chain. F(1) is attached to F(0) by a central stalk formed by the gamma and epsilon chains, while a peripheral stalk is formed by the delta and b chains.</text>
</comment>
<dbReference type="FunFam" id="1.20.5.620:FF:000001">
    <property type="entry name" value="ATP synthase subunit b"/>
    <property type="match status" value="1"/>
</dbReference>
<feature type="coiled-coil region" evidence="18">
    <location>
        <begin position="62"/>
        <end position="126"/>
    </location>
</feature>
<name>A0A1R1HZ23_9RHOO</name>
<evidence type="ECO:0000256" key="8">
    <source>
        <dbReference type="ARBA" id="ARBA00022989"/>
    </source>
</evidence>
<comment type="subunit">
    <text evidence="14">F-type ATPases have 2 components, F(1) - the catalytic core - and F(0) - the membrane proton channel. F(1) has five subunits: alpha(3), beta(3), gamma(1), delta(1), epsilon(1). F(0) has four main subunits: a(1), b(2) and c(10-14). The alpha and beta chains form an alternating ring which encloses part of the gamma chain. F(1) is attached to F(0) by a central stalk formed by the gamma and epsilon chains, while a peripheral stalk is formed by the delta and b chains.</text>
</comment>
<evidence type="ECO:0000256" key="9">
    <source>
        <dbReference type="ARBA" id="ARBA00023065"/>
    </source>
</evidence>
<dbReference type="InterPro" id="IPR028987">
    <property type="entry name" value="ATP_synth_B-like_membr_sf"/>
</dbReference>
<dbReference type="RefSeq" id="WP_076097437.1">
    <property type="nucleotide sequence ID" value="NZ_MTHD01000008.1"/>
</dbReference>
<comment type="caution">
    <text evidence="19">The sequence shown here is derived from an EMBL/GenBank/DDBJ whole genome shotgun (WGS) entry which is preliminary data.</text>
</comment>
<keyword evidence="20" id="KW-1185">Reference proteome</keyword>
<keyword evidence="2 16" id="KW-0813">Transport</keyword>
<evidence type="ECO:0000313" key="19">
    <source>
        <dbReference type="EMBL" id="OMG51711.1"/>
    </source>
</evidence>
<keyword evidence="7 16" id="KW-0375">Hydrogen ion transport</keyword>
<keyword evidence="5 16" id="KW-0138">CF(0)</keyword>
<keyword evidence="10 16" id="KW-0472">Membrane</keyword>